<reference evidence="1 2" key="1">
    <citation type="journal article" date="2009" name="Nat. Genet.">
        <title>The genome of the cucumber, Cucumis sativus L.</title>
        <authorList>
            <person name="Huang S."/>
            <person name="Li R."/>
            <person name="Zhang Z."/>
            <person name="Li L."/>
            <person name="Gu X."/>
            <person name="Fan W."/>
            <person name="Lucas W.J."/>
            <person name="Wang X."/>
            <person name="Xie B."/>
            <person name="Ni P."/>
            <person name="Ren Y."/>
            <person name="Zhu H."/>
            <person name="Li J."/>
            <person name="Lin K."/>
            <person name="Jin W."/>
            <person name="Fei Z."/>
            <person name="Li G."/>
            <person name="Staub J."/>
            <person name="Kilian A."/>
            <person name="van der Vossen E.A."/>
            <person name="Wu Y."/>
            <person name="Guo J."/>
            <person name="He J."/>
            <person name="Jia Z."/>
            <person name="Ren Y."/>
            <person name="Tian G."/>
            <person name="Lu Y."/>
            <person name="Ruan J."/>
            <person name="Qian W."/>
            <person name="Wang M."/>
            <person name="Huang Q."/>
            <person name="Li B."/>
            <person name="Xuan Z."/>
            <person name="Cao J."/>
            <person name="Asan"/>
            <person name="Wu Z."/>
            <person name="Zhang J."/>
            <person name="Cai Q."/>
            <person name="Bai Y."/>
            <person name="Zhao B."/>
            <person name="Han Y."/>
            <person name="Li Y."/>
            <person name="Li X."/>
            <person name="Wang S."/>
            <person name="Shi Q."/>
            <person name="Liu S."/>
            <person name="Cho W.K."/>
            <person name="Kim J.Y."/>
            <person name="Xu Y."/>
            <person name="Heller-Uszynska K."/>
            <person name="Miao H."/>
            <person name="Cheng Z."/>
            <person name="Zhang S."/>
            <person name="Wu J."/>
            <person name="Yang Y."/>
            <person name="Kang H."/>
            <person name="Li M."/>
            <person name="Liang H."/>
            <person name="Ren X."/>
            <person name="Shi Z."/>
            <person name="Wen M."/>
            <person name="Jian M."/>
            <person name="Yang H."/>
            <person name="Zhang G."/>
            <person name="Yang Z."/>
            <person name="Chen R."/>
            <person name="Liu S."/>
            <person name="Li J."/>
            <person name="Ma L."/>
            <person name="Liu H."/>
            <person name="Zhou Y."/>
            <person name="Zhao J."/>
            <person name="Fang X."/>
            <person name="Li G."/>
            <person name="Fang L."/>
            <person name="Li Y."/>
            <person name="Liu D."/>
            <person name="Zheng H."/>
            <person name="Zhang Y."/>
            <person name="Qin N."/>
            <person name="Li Z."/>
            <person name="Yang G."/>
            <person name="Yang S."/>
            <person name="Bolund L."/>
            <person name="Kristiansen K."/>
            <person name="Zheng H."/>
            <person name="Li S."/>
            <person name="Zhang X."/>
            <person name="Yang H."/>
            <person name="Wang J."/>
            <person name="Sun R."/>
            <person name="Zhang B."/>
            <person name="Jiang S."/>
            <person name="Wang J."/>
            <person name="Du Y."/>
            <person name="Li S."/>
        </authorList>
    </citation>
    <scope>NUCLEOTIDE SEQUENCE [LARGE SCALE GENOMIC DNA]</scope>
    <source>
        <strain evidence="2">cv. 9930</strain>
    </source>
</reference>
<reference evidence="1 2" key="3">
    <citation type="journal article" date="2010" name="BMC Genomics">
        <title>Transcriptome sequencing and comparative analysis of cucumber flowers with different sex types.</title>
        <authorList>
            <person name="Guo S."/>
            <person name="Zheng Y."/>
            <person name="Joung J.G."/>
            <person name="Liu S."/>
            <person name="Zhang Z."/>
            <person name="Crasta O.R."/>
            <person name="Sobral B.W."/>
            <person name="Xu Y."/>
            <person name="Huang S."/>
            <person name="Fei Z."/>
        </authorList>
    </citation>
    <scope>NUCLEOTIDE SEQUENCE [LARGE SCALE GENOMIC DNA]</scope>
    <source>
        <strain evidence="2">cv. 9930</strain>
    </source>
</reference>
<organism evidence="1 2">
    <name type="scientific">Cucumis sativus</name>
    <name type="common">Cucumber</name>
    <dbReference type="NCBI Taxonomy" id="3659"/>
    <lineage>
        <taxon>Eukaryota</taxon>
        <taxon>Viridiplantae</taxon>
        <taxon>Streptophyta</taxon>
        <taxon>Embryophyta</taxon>
        <taxon>Tracheophyta</taxon>
        <taxon>Spermatophyta</taxon>
        <taxon>Magnoliopsida</taxon>
        <taxon>eudicotyledons</taxon>
        <taxon>Gunneridae</taxon>
        <taxon>Pentapetalae</taxon>
        <taxon>rosids</taxon>
        <taxon>fabids</taxon>
        <taxon>Cucurbitales</taxon>
        <taxon>Cucurbitaceae</taxon>
        <taxon>Benincaseae</taxon>
        <taxon>Cucumis</taxon>
    </lineage>
</organism>
<reference evidence="1 2" key="4">
    <citation type="journal article" date="2011" name="BMC Genomics">
        <title>RNA-Seq improves annotation of protein-coding genes in the cucumber genome.</title>
        <authorList>
            <person name="Li Z."/>
            <person name="Zhang Z."/>
            <person name="Yan P."/>
            <person name="Huang S."/>
            <person name="Fei Z."/>
            <person name="Lin K."/>
        </authorList>
    </citation>
    <scope>NUCLEOTIDE SEQUENCE [LARGE SCALE GENOMIC DNA]</scope>
    <source>
        <strain evidence="2">cv. 9930</strain>
    </source>
</reference>
<sequence length="82" mass="9276">MEEKVLEREREQPTPSSSHILISFVFFSLGVVENFNADWIYTSGSGMNLGLSGGAMLRGKRKKIRSETYKEADEIALQRHEA</sequence>
<dbReference type="Proteomes" id="UP000029981">
    <property type="component" value="Chromosome 5"/>
</dbReference>
<name>A0A0A0KQX8_CUCSA</name>
<evidence type="ECO:0000313" key="2">
    <source>
        <dbReference type="Proteomes" id="UP000029981"/>
    </source>
</evidence>
<proteinExistence type="predicted"/>
<keyword evidence="2" id="KW-1185">Reference proteome</keyword>
<reference evidence="1 2" key="2">
    <citation type="journal article" date="2009" name="PLoS ONE">
        <title>An integrated genetic and cytogenetic map of the cucumber genome.</title>
        <authorList>
            <person name="Ren Y."/>
            <person name="Zhang Z."/>
            <person name="Liu J."/>
            <person name="Staub J.E."/>
            <person name="Han Y."/>
            <person name="Cheng Z."/>
            <person name="Li X."/>
            <person name="Lu J."/>
            <person name="Miao H."/>
            <person name="Kang H."/>
            <person name="Xie B."/>
            <person name="Gu X."/>
            <person name="Wang X."/>
            <person name="Du Y."/>
            <person name="Jin W."/>
            <person name="Huang S."/>
        </authorList>
    </citation>
    <scope>NUCLEOTIDE SEQUENCE [LARGE SCALE GENOMIC DNA]</scope>
    <source>
        <strain evidence="2">cv. 9930</strain>
    </source>
</reference>
<dbReference type="EMBL" id="CM002926">
    <property type="protein sequence ID" value="KGN50126.1"/>
    <property type="molecule type" value="Genomic_DNA"/>
</dbReference>
<gene>
    <name evidence="1" type="ORF">Csa_5G154880</name>
</gene>
<evidence type="ECO:0000313" key="1">
    <source>
        <dbReference type="EMBL" id="KGN50126.1"/>
    </source>
</evidence>
<dbReference type="AlphaFoldDB" id="A0A0A0KQX8"/>
<accession>A0A0A0KQX8</accession>
<dbReference type="Gramene" id="KGN50126">
    <property type="protein sequence ID" value="KGN50126"/>
    <property type="gene ID" value="Csa_5G154880"/>
</dbReference>
<protein>
    <submittedName>
        <fullName evidence="1">Uncharacterized protein</fullName>
    </submittedName>
</protein>